<sequence length="207" mass="24139">MISSGSGYYYKEPVRLNLFKSFPTEILLEILTLETAEFWRETTFELIWMKDADAYVAQLQRRLQLSRELLLDVVVRETEYDYAREKSDILFDILQQVSVDRWRSLKILHSCFELPGNMIGRMNGTFTSLKLIQNDASLIPDWFFKFIAQSSSNVEKLAFVRDFPDCLQNPSFLRNVKEATLRAIYYDKVGKAANLDKVTILDSHSLQ</sequence>
<proteinExistence type="predicted"/>
<dbReference type="HOGENOM" id="CLU_1327098_0_0_1"/>
<evidence type="ECO:0000313" key="1">
    <source>
        <dbReference type="EMBL" id="KIM26027.1"/>
    </source>
</evidence>
<protein>
    <submittedName>
        <fullName evidence="1">Uncharacterized protein</fullName>
    </submittedName>
</protein>
<accession>A0A0C2X9Y4</accession>
<dbReference type="AlphaFoldDB" id="A0A0C2X9Y4"/>
<organism evidence="1 2">
    <name type="scientific">Serendipita vermifera MAFF 305830</name>
    <dbReference type="NCBI Taxonomy" id="933852"/>
    <lineage>
        <taxon>Eukaryota</taxon>
        <taxon>Fungi</taxon>
        <taxon>Dikarya</taxon>
        <taxon>Basidiomycota</taxon>
        <taxon>Agaricomycotina</taxon>
        <taxon>Agaricomycetes</taxon>
        <taxon>Sebacinales</taxon>
        <taxon>Serendipitaceae</taxon>
        <taxon>Serendipita</taxon>
    </lineage>
</organism>
<reference evidence="1 2" key="1">
    <citation type="submission" date="2014-04" db="EMBL/GenBank/DDBJ databases">
        <authorList>
            <consortium name="DOE Joint Genome Institute"/>
            <person name="Kuo A."/>
            <person name="Zuccaro A."/>
            <person name="Kohler A."/>
            <person name="Nagy L.G."/>
            <person name="Floudas D."/>
            <person name="Copeland A."/>
            <person name="Barry K.W."/>
            <person name="Cichocki N."/>
            <person name="Veneault-Fourrey C."/>
            <person name="LaButti K."/>
            <person name="Lindquist E.A."/>
            <person name="Lipzen A."/>
            <person name="Lundell T."/>
            <person name="Morin E."/>
            <person name="Murat C."/>
            <person name="Sun H."/>
            <person name="Tunlid A."/>
            <person name="Henrissat B."/>
            <person name="Grigoriev I.V."/>
            <person name="Hibbett D.S."/>
            <person name="Martin F."/>
            <person name="Nordberg H.P."/>
            <person name="Cantor M.N."/>
            <person name="Hua S.X."/>
        </authorList>
    </citation>
    <scope>NUCLEOTIDE SEQUENCE [LARGE SCALE GENOMIC DNA]</scope>
    <source>
        <strain evidence="1 2">MAFF 305830</strain>
    </source>
</reference>
<dbReference type="Proteomes" id="UP000054097">
    <property type="component" value="Unassembled WGS sequence"/>
</dbReference>
<evidence type="ECO:0000313" key="2">
    <source>
        <dbReference type="Proteomes" id="UP000054097"/>
    </source>
</evidence>
<gene>
    <name evidence="1" type="ORF">M408DRAFT_198753</name>
</gene>
<keyword evidence="2" id="KW-1185">Reference proteome</keyword>
<dbReference type="EMBL" id="KN824309">
    <property type="protein sequence ID" value="KIM26027.1"/>
    <property type="molecule type" value="Genomic_DNA"/>
</dbReference>
<reference evidence="2" key="2">
    <citation type="submission" date="2015-01" db="EMBL/GenBank/DDBJ databases">
        <title>Evolutionary Origins and Diversification of the Mycorrhizal Mutualists.</title>
        <authorList>
            <consortium name="DOE Joint Genome Institute"/>
            <consortium name="Mycorrhizal Genomics Consortium"/>
            <person name="Kohler A."/>
            <person name="Kuo A."/>
            <person name="Nagy L.G."/>
            <person name="Floudas D."/>
            <person name="Copeland A."/>
            <person name="Barry K.W."/>
            <person name="Cichocki N."/>
            <person name="Veneault-Fourrey C."/>
            <person name="LaButti K."/>
            <person name="Lindquist E.A."/>
            <person name="Lipzen A."/>
            <person name="Lundell T."/>
            <person name="Morin E."/>
            <person name="Murat C."/>
            <person name="Riley R."/>
            <person name="Ohm R."/>
            <person name="Sun H."/>
            <person name="Tunlid A."/>
            <person name="Henrissat B."/>
            <person name="Grigoriev I.V."/>
            <person name="Hibbett D.S."/>
            <person name="Martin F."/>
        </authorList>
    </citation>
    <scope>NUCLEOTIDE SEQUENCE [LARGE SCALE GENOMIC DNA]</scope>
    <source>
        <strain evidence="2">MAFF 305830</strain>
    </source>
</reference>
<name>A0A0C2X9Y4_SERVB</name>